<keyword evidence="1" id="KW-1133">Transmembrane helix</keyword>
<evidence type="ECO:0000256" key="1">
    <source>
        <dbReference type="SAM" id="Phobius"/>
    </source>
</evidence>
<dbReference type="PANTHER" id="PTHR43685:SF2">
    <property type="entry name" value="GLYCOSYLTRANSFERASE 2-LIKE DOMAIN-CONTAINING PROTEIN"/>
    <property type="match status" value="1"/>
</dbReference>
<keyword evidence="4" id="KW-1185">Reference proteome</keyword>
<dbReference type="SUPFAM" id="SSF53448">
    <property type="entry name" value="Nucleotide-diphospho-sugar transferases"/>
    <property type="match status" value="1"/>
</dbReference>
<protein>
    <submittedName>
        <fullName evidence="3">Glycosyltransferase family 2 protein</fullName>
    </submittedName>
</protein>
<sequence length="312" mass="36981">MKNPLISIIIPAYNRAQLIRETLDSILAQTYENWECIIVDDGSTDNTEEVLKEYQASDNRFQFYKRPNDKLKGANACRNYGFQLSRGEYVGWFDSDDIMSVQKIDISMENLLTYEADLVVTKNNKTESFFDKQLLNLRIVETANFYKEYIVNRLSILTGDVIFKREVVENFEFDENMHKAQEFEFFTRVFNQNLKIAFTDSRLWYHRESADSISALASKMNLKQVNSLIYLSSKLQQNFSLEKDIVKEAKRNGRKLYKSIICKNKMAIFFNNYSFFAKCFSISHIEMFFWFLYNYLTKRGFDTLKKRAKRKQ</sequence>
<dbReference type="InterPro" id="IPR029044">
    <property type="entry name" value="Nucleotide-diphossugar_trans"/>
</dbReference>
<gene>
    <name evidence="3" type="ORF">ACFO3U_05970</name>
</gene>
<evidence type="ECO:0000313" key="3">
    <source>
        <dbReference type="EMBL" id="MFC4739536.1"/>
    </source>
</evidence>
<proteinExistence type="predicted"/>
<dbReference type="InterPro" id="IPR050834">
    <property type="entry name" value="Glycosyltransf_2"/>
</dbReference>
<feature type="domain" description="Glycosyltransferase 2-like" evidence="2">
    <location>
        <begin position="7"/>
        <end position="148"/>
    </location>
</feature>
<dbReference type="InterPro" id="IPR001173">
    <property type="entry name" value="Glyco_trans_2-like"/>
</dbReference>
<evidence type="ECO:0000259" key="2">
    <source>
        <dbReference type="Pfam" id="PF00535"/>
    </source>
</evidence>
<dbReference type="CDD" id="cd00761">
    <property type="entry name" value="Glyco_tranf_GTA_type"/>
    <property type="match status" value="1"/>
</dbReference>
<dbReference type="EMBL" id="JBHSGW010000004">
    <property type="protein sequence ID" value="MFC4739536.1"/>
    <property type="molecule type" value="Genomic_DNA"/>
</dbReference>
<evidence type="ECO:0000313" key="4">
    <source>
        <dbReference type="Proteomes" id="UP001595885"/>
    </source>
</evidence>
<comment type="caution">
    <text evidence="3">The sequence shown here is derived from an EMBL/GenBank/DDBJ whole genome shotgun (WGS) entry which is preliminary data.</text>
</comment>
<keyword evidence="1" id="KW-0472">Membrane</keyword>
<accession>A0ABV9P2X9</accession>
<dbReference type="RefSeq" id="WP_379739177.1">
    <property type="nucleotide sequence ID" value="NZ_JBHSGW010000004.1"/>
</dbReference>
<name>A0ABV9P2X9_9FLAO</name>
<dbReference type="PANTHER" id="PTHR43685">
    <property type="entry name" value="GLYCOSYLTRANSFERASE"/>
    <property type="match status" value="1"/>
</dbReference>
<dbReference type="Gene3D" id="3.90.550.10">
    <property type="entry name" value="Spore Coat Polysaccharide Biosynthesis Protein SpsA, Chain A"/>
    <property type="match status" value="1"/>
</dbReference>
<reference evidence="4" key="1">
    <citation type="journal article" date="2019" name="Int. J. Syst. Evol. Microbiol.">
        <title>The Global Catalogue of Microorganisms (GCM) 10K type strain sequencing project: providing services to taxonomists for standard genome sequencing and annotation.</title>
        <authorList>
            <consortium name="The Broad Institute Genomics Platform"/>
            <consortium name="The Broad Institute Genome Sequencing Center for Infectious Disease"/>
            <person name="Wu L."/>
            <person name="Ma J."/>
        </authorList>
    </citation>
    <scope>NUCLEOTIDE SEQUENCE [LARGE SCALE GENOMIC DNA]</scope>
    <source>
        <strain evidence="4">CCUG 50349</strain>
    </source>
</reference>
<keyword evidence="1" id="KW-0812">Transmembrane</keyword>
<dbReference type="Pfam" id="PF00535">
    <property type="entry name" value="Glycos_transf_2"/>
    <property type="match status" value="1"/>
</dbReference>
<feature type="transmembrane region" description="Helical" evidence="1">
    <location>
        <begin position="275"/>
        <end position="296"/>
    </location>
</feature>
<dbReference type="Proteomes" id="UP001595885">
    <property type="component" value="Unassembled WGS sequence"/>
</dbReference>
<organism evidence="3 4">
    <name type="scientific">Flavobacterium ponti</name>
    <dbReference type="NCBI Taxonomy" id="665133"/>
    <lineage>
        <taxon>Bacteria</taxon>
        <taxon>Pseudomonadati</taxon>
        <taxon>Bacteroidota</taxon>
        <taxon>Flavobacteriia</taxon>
        <taxon>Flavobacteriales</taxon>
        <taxon>Flavobacteriaceae</taxon>
        <taxon>Flavobacterium</taxon>
    </lineage>
</organism>